<gene>
    <name evidence="13" type="primary">pepP</name>
    <name evidence="13" type="ORF">LMG29660_05486</name>
</gene>
<keyword evidence="13" id="KW-0031">Aminopeptidase</keyword>
<dbReference type="InterPro" id="IPR001131">
    <property type="entry name" value="Peptidase_M24B_aminopep-P_CS"/>
</dbReference>
<keyword evidence="8" id="KW-0482">Metalloprotease</keyword>
<dbReference type="SUPFAM" id="SSF55920">
    <property type="entry name" value="Creatinase/aminopeptidase"/>
    <property type="match status" value="1"/>
</dbReference>
<sequence length="492" mass="53681">MDGLQQPPRGPSGTASRPSLTRGVPQRYNRTMNAPLDTAIAVDVYRQRRERVLAALRAAGGGVAIVPTAPEVPRNRDTDYPYRFDSYFHYLTGFGEPDAVLVLNAAAPHGAPESILFCRGKNADREIWEGFHYGPEAARDAFGFDAAFAVDVIDTEMPRLLADSGTVHYRFGASADFERQLAGWVDAVRALARTGVAAPDAMLDLTPLLDDMRLVKDAHELAIMMRAAHISALAHRRAMQACRPGIREYELEAELLYLFRKHGAQSPAYGSIVAAGANACVLHYPAGNAAARDGDLILIDAACELDGYASDITRTFPANGRFSPAQRTLYDIVLAAQQAAIDATRAGVPFEAPHDAAVRVLAQGLLDTGIIPTTRFSNVDDVIAERAYTRFYMHRTGHWIGMDVHDCGDYRERLAERDGNGALPWRTLKAGMTLTVEPGLYVRAADDVPPEYWNIGIRIEDDAIVREHGCELITRGVPVAADEIEALMRAGA</sequence>
<comment type="cofactor">
    <cofactor evidence="2">
        <name>Mn(2+)</name>
        <dbReference type="ChEBI" id="CHEBI:29035"/>
    </cofactor>
</comment>
<evidence type="ECO:0000256" key="8">
    <source>
        <dbReference type="ARBA" id="ARBA00023049"/>
    </source>
</evidence>
<dbReference type="InterPro" id="IPR007865">
    <property type="entry name" value="Aminopep_P_N"/>
</dbReference>
<accession>A0A6J5EIE0</accession>
<evidence type="ECO:0000313" key="13">
    <source>
        <dbReference type="EMBL" id="CAB3766248.1"/>
    </source>
</evidence>
<evidence type="ECO:0000256" key="5">
    <source>
        <dbReference type="ARBA" id="ARBA00022670"/>
    </source>
</evidence>
<comment type="similarity">
    <text evidence="3 10">Belongs to the peptidase M24B family.</text>
</comment>
<evidence type="ECO:0000256" key="11">
    <source>
        <dbReference type="SAM" id="MobiDB-lite"/>
    </source>
</evidence>
<dbReference type="EMBL" id="CADIKG010000018">
    <property type="protein sequence ID" value="CAB3766248.1"/>
    <property type="molecule type" value="Genomic_DNA"/>
</dbReference>
<comment type="catalytic activity">
    <reaction evidence="1">
        <text>Release of any N-terminal amino acid, including proline, that is linked to proline, even from a dipeptide or tripeptide.</text>
        <dbReference type="EC" id="3.4.11.9"/>
    </reaction>
</comment>
<evidence type="ECO:0000256" key="2">
    <source>
        <dbReference type="ARBA" id="ARBA00001936"/>
    </source>
</evidence>
<keyword evidence="7 13" id="KW-0378">Hydrolase</keyword>
<evidence type="ECO:0000256" key="3">
    <source>
        <dbReference type="ARBA" id="ARBA00008766"/>
    </source>
</evidence>
<evidence type="ECO:0000259" key="12">
    <source>
        <dbReference type="SMART" id="SM01011"/>
    </source>
</evidence>
<evidence type="ECO:0000256" key="1">
    <source>
        <dbReference type="ARBA" id="ARBA00001424"/>
    </source>
</evidence>
<proteinExistence type="inferred from homology"/>
<keyword evidence="6 10" id="KW-0479">Metal-binding</keyword>
<dbReference type="GO" id="GO:0006508">
    <property type="term" value="P:proteolysis"/>
    <property type="evidence" value="ECO:0007669"/>
    <property type="project" value="UniProtKB-KW"/>
</dbReference>
<dbReference type="SMART" id="SM01011">
    <property type="entry name" value="AMP_N"/>
    <property type="match status" value="1"/>
</dbReference>
<evidence type="ECO:0000256" key="9">
    <source>
        <dbReference type="ARBA" id="ARBA00023211"/>
    </source>
</evidence>
<dbReference type="Proteomes" id="UP000494135">
    <property type="component" value="Unassembled WGS sequence"/>
</dbReference>
<keyword evidence="9" id="KW-0464">Manganese</keyword>
<dbReference type="GO" id="GO:0070006">
    <property type="term" value="F:metalloaminopeptidase activity"/>
    <property type="evidence" value="ECO:0007669"/>
    <property type="project" value="InterPro"/>
</dbReference>
<feature type="domain" description="Aminopeptidase P N-terminal" evidence="12">
    <location>
        <begin position="40"/>
        <end position="178"/>
    </location>
</feature>
<dbReference type="Gene3D" id="3.90.230.10">
    <property type="entry name" value="Creatinase/methionine aminopeptidase superfamily"/>
    <property type="match status" value="1"/>
</dbReference>
<evidence type="ECO:0000313" key="14">
    <source>
        <dbReference type="Proteomes" id="UP000494135"/>
    </source>
</evidence>
<name>A0A6J5EIE0_9BURK</name>
<dbReference type="InterPro" id="IPR036005">
    <property type="entry name" value="Creatinase/aminopeptidase-like"/>
</dbReference>
<dbReference type="InterPro" id="IPR029149">
    <property type="entry name" value="Creatin/AminoP/Spt16_N"/>
</dbReference>
<dbReference type="GO" id="GO:0005829">
    <property type="term" value="C:cytosol"/>
    <property type="evidence" value="ECO:0007669"/>
    <property type="project" value="TreeGrafter"/>
</dbReference>
<protein>
    <recommendedName>
        <fullName evidence="4">Xaa-Pro aminopeptidase</fullName>
        <ecNumber evidence="4">3.4.11.9</ecNumber>
    </recommendedName>
</protein>
<dbReference type="Gene3D" id="3.40.350.10">
    <property type="entry name" value="Creatinase/prolidase N-terminal domain"/>
    <property type="match status" value="1"/>
</dbReference>
<keyword evidence="5" id="KW-0645">Protease</keyword>
<dbReference type="PANTHER" id="PTHR43226">
    <property type="entry name" value="XAA-PRO AMINOPEPTIDASE 3"/>
    <property type="match status" value="1"/>
</dbReference>
<evidence type="ECO:0000256" key="7">
    <source>
        <dbReference type="ARBA" id="ARBA00022801"/>
    </source>
</evidence>
<dbReference type="AlphaFoldDB" id="A0A6J5EIE0"/>
<dbReference type="InterPro" id="IPR052433">
    <property type="entry name" value="X-Pro_dipept-like"/>
</dbReference>
<evidence type="ECO:0000256" key="10">
    <source>
        <dbReference type="RuleBase" id="RU000590"/>
    </source>
</evidence>
<feature type="region of interest" description="Disordered" evidence="11">
    <location>
        <begin position="1"/>
        <end position="23"/>
    </location>
</feature>
<dbReference type="CDD" id="cd01087">
    <property type="entry name" value="Prolidase"/>
    <property type="match status" value="1"/>
</dbReference>
<evidence type="ECO:0000256" key="4">
    <source>
        <dbReference type="ARBA" id="ARBA00012574"/>
    </source>
</evidence>
<dbReference type="GO" id="GO:0030145">
    <property type="term" value="F:manganese ion binding"/>
    <property type="evidence" value="ECO:0007669"/>
    <property type="project" value="InterPro"/>
</dbReference>
<dbReference type="InterPro" id="IPR000994">
    <property type="entry name" value="Pept_M24"/>
</dbReference>
<dbReference type="PROSITE" id="PS00491">
    <property type="entry name" value="PROLINE_PEPTIDASE"/>
    <property type="match status" value="1"/>
</dbReference>
<dbReference type="Pfam" id="PF00557">
    <property type="entry name" value="Peptidase_M24"/>
    <property type="match status" value="1"/>
</dbReference>
<organism evidence="13 14">
    <name type="scientific">Burkholderia puraquae</name>
    <dbReference type="NCBI Taxonomy" id="1904757"/>
    <lineage>
        <taxon>Bacteria</taxon>
        <taxon>Pseudomonadati</taxon>
        <taxon>Pseudomonadota</taxon>
        <taxon>Betaproteobacteria</taxon>
        <taxon>Burkholderiales</taxon>
        <taxon>Burkholderiaceae</taxon>
        <taxon>Burkholderia</taxon>
        <taxon>Burkholderia cepacia complex</taxon>
    </lineage>
</organism>
<dbReference type="PANTHER" id="PTHR43226:SF4">
    <property type="entry name" value="XAA-PRO AMINOPEPTIDASE 3"/>
    <property type="match status" value="1"/>
</dbReference>
<dbReference type="Pfam" id="PF05195">
    <property type="entry name" value="AMP_N"/>
    <property type="match status" value="1"/>
</dbReference>
<dbReference type="EC" id="3.4.11.9" evidence="4"/>
<evidence type="ECO:0000256" key="6">
    <source>
        <dbReference type="ARBA" id="ARBA00022723"/>
    </source>
</evidence>
<reference evidence="13 14" key="1">
    <citation type="submission" date="2020-04" db="EMBL/GenBank/DDBJ databases">
        <authorList>
            <person name="De Canck E."/>
        </authorList>
    </citation>
    <scope>NUCLEOTIDE SEQUENCE [LARGE SCALE GENOMIC DNA]</scope>
    <source>
        <strain evidence="13 14">LMG 29660</strain>
    </source>
</reference>
<dbReference type="SUPFAM" id="SSF53092">
    <property type="entry name" value="Creatinase/prolidase N-terminal domain"/>
    <property type="match status" value="1"/>
</dbReference>